<accession>A0A0Q0WWY0</accession>
<dbReference type="Proteomes" id="UP000050342">
    <property type="component" value="Unassembled WGS sequence"/>
</dbReference>
<dbReference type="STRING" id="1563157.AQS70_15860"/>
<dbReference type="OrthoDB" id="7029244at2"/>
<dbReference type="EMBL" id="LLWH01000211">
    <property type="protein sequence ID" value="KQB52027.1"/>
    <property type="molecule type" value="Genomic_DNA"/>
</dbReference>
<comment type="caution">
    <text evidence="2">The sequence shown here is derived from an EMBL/GenBank/DDBJ whole genome shotgun (WGS) entry which is preliminary data.</text>
</comment>
<dbReference type="InterPro" id="IPR025479">
    <property type="entry name" value="DUF4329"/>
</dbReference>
<feature type="domain" description="DUF4329" evidence="1">
    <location>
        <begin position="31"/>
        <end position="165"/>
    </location>
</feature>
<dbReference type="Pfam" id="PF14220">
    <property type="entry name" value="DUF4329"/>
    <property type="match status" value="1"/>
</dbReference>
<keyword evidence="3" id="KW-1185">Reference proteome</keyword>
<sequence>MTSFFTSRFERAAGATQMTLPQLSPGFPYADDAARYAHELIGDKRDVEYGGVILRRADGQFFATQPVKGASRMFSPHLVMSSDAHGNLLHPDGYTCYAFYHSHPNSADEISKAFPTWSSEAVTTSMNFFSPPDVVFAIGMRGFAAAAYLSGLNGSLIKYVPSGSADEEAVRVAFARALDRKKPMIDYIRSVAAVGELSVIQSNEIWGWKVGKLGADVDIYNLSSPVQTISKKVQQPAYSPFFASSLDAVKFARLRLYQQPERQYGYILKVRNKEQYLATEPVLGTASTFDPKNIFKKNAAGALILPRDLDVVALYYCDSLYHDPDHLPAEQTQVYKRFINPNALASGVMFSLALRFGRDVPPLPLYITVRDGALLEYQPSSTMAEEPFTRQLSAAEGVGLEIKRDLLDGHVSPTTYIQRLAQMGELKVMYHSDLWGRVGKVRADWAPYAHLRRRALSPLFITAEDAARYVHKKIKQSPVGEHIFGGLIFQRLDKRFVATEPLAGRSETFDPNGVIPRERLDLTPNGASIVGFYHSHRAPPSMLSPPGDEQKLYHNMLEPHEVYSAIQDRDWAASRFLSTSQGALLKYVPSGSVLEKKFTPRIAPPTDHPENVRHNTLQLKLRNNTLKPTAYVAQIVRTGDLYVVEGSALWGNPGKVDTSWRPSPTPVAVSQATEQPEYSPVFSQEEDAVRYAHQHMGARTKRQLGFILKCTHSQEYVATMPVEDGPLSLDRFFPRALAAKNNTLPAEFVFHAVYLGAPAKLFASPKDSENVRNLNTLLAFVTPVDLADALALVAMIKQQIGAFTGDVPVYISTNDGALLSYTPLNLASELNGGVFDGSGKVLLSQMRAGHLHVTEYVHRIAASGRLNVLIKSPVWNALGQVTSTFVPYRAAAPLPVPSSRGFVLGPVFAHADDAARYAHLKIVGPVRVNAVAGILQKSDYNTYVAIEPIADGEVANAPETILFTHKHVDGQLHPVPIFPSGYSRTSLLFSRTATREAGYSDLENEVLNNMFWPVDICYATSLLKTYDADNSFSVIYHSTRDGALLKYVRGTAMGTRQLCQPVSGANLTYEGYFVENNQPDRTTRSESTETLPAAKPSELLNRVLNSGQLSVVVVSRLWPTKGDVDNSLTITRSAVPQVDWDDPAVVQMAPVNGESVSSIPWHDEL</sequence>
<dbReference type="RefSeq" id="WP_055104465.1">
    <property type="nucleotide sequence ID" value="NZ_LLWH01000211.1"/>
</dbReference>
<protein>
    <recommendedName>
        <fullName evidence="1">DUF4329 domain-containing protein</fullName>
    </recommendedName>
</protein>
<gene>
    <name evidence="2" type="ORF">AQS70_15860</name>
</gene>
<evidence type="ECO:0000259" key="1">
    <source>
        <dbReference type="Pfam" id="PF14220"/>
    </source>
</evidence>
<dbReference type="AlphaFoldDB" id="A0A0Q0WWY0"/>
<organism evidence="2 3">
    <name type="scientific">Pseudomonas endophytica</name>
    <dbReference type="NCBI Taxonomy" id="1563157"/>
    <lineage>
        <taxon>Bacteria</taxon>
        <taxon>Pseudomonadati</taxon>
        <taxon>Pseudomonadota</taxon>
        <taxon>Gammaproteobacteria</taxon>
        <taxon>Pseudomonadales</taxon>
        <taxon>Pseudomonadaceae</taxon>
        <taxon>Pseudomonas</taxon>
    </lineage>
</organism>
<name>A0A0Q0WWY0_9PSED</name>
<evidence type="ECO:0000313" key="2">
    <source>
        <dbReference type="EMBL" id="KQB52027.1"/>
    </source>
</evidence>
<reference evidence="2 3" key="1">
    <citation type="submission" date="2015-10" db="EMBL/GenBank/DDBJ databases">
        <title>Pseudomonas helleri sp. nov. and Pseudomonas weihenstephanensis sp. nov., isolated from raw cows milk.</title>
        <authorList>
            <person name="Von Neubeck M."/>
            <person name="Huptas C."/>
            <person name="Wenning M."/>
            <person name="Scherer S."/>
        </authorList>
    </citation>
    <scope>NUCLEOTIDE SEQUENCE [LARGE SCALE GENOMIC DNA]</scope>
    <source>
        <strain evidence="2 3">BSTT44</strain>
    </source>
</reference>
<proteinExistence type="predicted"/>
<evidence type="ECO:0000313" key="3">
    <source>
        <dbReference type="Proteomes" id="UP000050342"/>
    </source>
</evidence>